<dbReference type="EMBL" id="CP039381">
    <property type="protein sequence ID" value="QCT06352.1"/>
    <property type="molecule type" value="Genomic_DNA"/>
</dbReference>
<dbReference type="Pfam" id="PF04865">
    <property type="entry name" value="Baseplate_J"/>
    <property type="match status" value="1"/>
</dbReference>
<protein>
    <submittedName>
        <fullName evidence="5">Baseplate J/gp47 family protein</fullName>
    </submittedName>
</protein>
<dbReference type="InterPro" id="IPR052399">
    <property type="entry name" value="Phage_Baseplate_Assmbl_Protein"/>
</dbReference>
<dbReference type="OrthoDB" id="371354at2"/>
<proteinExistence type="inferred from homology"/>
<evidence type="ECO:0000256" key="1">
    <source>
        <dbReference type="ARBA" id="ARBA00038087"/>
    </source>
</evidence>
<sequence length="355" mass="39286">MCMVDYNEILTTMENAYKEKTGFVPDEYSDQGIKFRILAGELFNFSSQIDFLEKQMFPTTATGKYLDYHCAERGVTRKQGTKATGSVIFTLDSPTESTLLIPKGTVVSTSGENPLRFITTRNGYVSAGNTYANVDAEAESVGKKYNIAINKIVTLVSQVPSVYSVTNTDVFEDGEDIETDEELRSRLMYIYKHHNNGTNIAFYKSLAESMDGVYSAGVVPKNRGTGTVDIFISKKGEMADATLTSNVEKVIAKEREVNVNTTVYSATASYVNIGVKLELESGYSFADIKSKCETLLRDYVSSLGVGGSFFLSRVAEKVQSIDGIKRFQFDDALTTDMVVDNKHFLKLNTLQVTEL</sequence>
<dbReference type="Proteomes" id="UP000301475">
    <property type="component" value="Chromosome"/>
</dbReference>
<dbReference type="InterPro" id="IPR006949">
    <property type="entry name" value="Barrel_Baseplate_J-like"/>
</dbReference>
<evidence type="ECO:0000313" key="6">
    <source>
        <dbReference type="Proteomes" id="UP000301475"/>
    </source>
</evidence>
<evidence type="ECO:0000259" key="4">
    <source>
        <dbReference type="Pfam" id="PF26079"/>
    </source>
</evidence>
<dbReference type="AlphaFoldDB" id="A0A4P8XUL9"/>
<organism evidence="5 6">
    <name type="scientific">Ruminococcus bovis</name>
    <dbReference type="NCBI Taxonomy" id="2564099"/>
    <lineage>
        <taxon>Bacteria</taxon>
        <taxon>Bacillati</taxon>
        <taxon>Bacillota</taxon>
        <taxon>Clostridia</taxon>
        <taxon>Eubacteriales</taxon>
        <taxon>Oscillospiraceae</taxon>
        <taxon>Ruminococcus</taxon>
    </lineage>
</organism>
<evidence type="ECO:0000313" key="5">
    <source>
        <dbReference type="EMBL" id="QCT06352.1"/>
    </source>
</evidence>
<reference evidence="5 6" key="1">
    <citation type="submission" date="2019-04" db="EMBL/GenBank/DDBJ databases">
        <authorList>
            <person name="Embree M."/>
            <person name="Gaffney J.R."/>
        </authorList>
    </citation>
    <scope>NUCLEOTIDE SEQUENCE [LARGE SCALE GENOMIC DNA]</scope>
    <source>
        <strain evidence="5 6">JE7A12</strain>
    </source>
</reference>
<keyword evidence="6" id="KW-1185">Reference proteome</keyword>
<evidence type="ECO:0000259" key="2">
    <source>
        <dbReference type="Pfam" id="PF04865"/>
    </source>
</evidence>
<dbReference type="PANTHER" id="PTHR37829:SF3">
    <property type="entry name" value="PROTEIN JAYE-RELATED"/>
    <property type="match status" value="1"/>
</dbReference>
<feature type="domain" description="Baseplate J-like central" evidence="3">
    <location>
        <begin position="196"/>
        <end position="263"/>
    </location>
</feature>
<dbReference type="KEGG" id="ruj:E5Z56_02865"/>
<evidence type="ECO:0000259" key="3">
    <source>
        <dbReference type="Pfam" id="PF26078"/>
    </source>
</evidence>
<dbReference type="InterPro" id="IPR058531">
    <property type="entry name" value="Baseplate_J_M"/>
</dbReference>
<feature type="domain" description="Baseplate protein J-like barrel" evidence="2">
    <location>
        <begin position="87"/>
        <end position="174"/>
    </location>
</feature>
<feature type="domain" description="Baseplate J-like C-terminal" evidence="4">
    <location>
        <begin position="271"/>
        <end position="351"/>
    </location>
</feature>
<name>A0A4P8XUL9_9FIRM</name>
<gene>
    <name evidence="5" type="ORF">E5Z56_02865</name>
</gene>
<accession>A0A4P8XUL9</accession>
<dbReference type="PANTHER" id="PTHR37829">
    <property type="entry name" value="PHAGE-LIKE ELEMENT PBSX PROTEIN XKDT"/>
    <property type="match status" value="1"/>
</dbReference>
<dbReference type="InterPro" id="IPR058530">
    <property type="entry name" value="Baseplate_J-like_C"/>
</dbReference>
<dbReference type="Pfam" id="PF26078">
    <property type="entry name" value="Baseplate_J_M"/>
    <property type="match status" value="1"/>
</dbReference>
<comment type="similarity">
    <text evidence="1">Belongs to the Mu gp47/PBSX XkdT family.</text>
</comment>
<dbReference type="Pfam" id="PF26079">
    <property type="entry name" value="Baseplate_J_C"/>
    <property type="match status" value="1"/>
</dbReference>